<reference evidence="10" key="2">
    <citation type="submission" date="2023-05" db="EMBL/GenBank/DDBJ databases">
        <authorList>
            <consortium name="Lawrence Berkeley National Laboratory"/>
            <person name="Steindorff A."/>
            <person name="Hensen N."/>
            <person name="Bonometti L."/>
            <person name="Westerberg I."/>
            <person name="Brannstrom I.O."/>
            <person name="Guillou S."/>
            <person name="Cros-Aarteil S."/>
            <person name="Calhoun S."/>
            <person name="Haridas S."/>
            <person name="Kuo A."/>
            <person name="Mondo S."/>
            <person name="Pangilinan J."/>
            <person name="Riley R."/>
            <person name="Labutti K."/>
            <person name="Andreopoulos B."/>
            <person name="Lipzen A."/>
            <person name="Chen C."/>
            <person name="Yanf M."/>
            <person name="Daum C."/>
            <person name="Ng V."/>
            <person name="Clum A."/>
            <person name="Ohm R."/>
            <person name="Martin F."/>
            <person name="Silar P."/>
            <person name="Natvig D."/>
            <person name="Lalanne C."/>
            <person name="Gautier V."/>
            <person name="Ament-Velasquez S.L."/>
            <person name="Kruys A."/>
            <person name="Hutchinson M.I."/>
            <person name="Powell A.J."/>
            <person name="Barry K."/>
            <person name="Miller A.N."/>
            <person name="Grigoriev I.V."/>
            <person name="Debuchy R."/>
            <person name="Gladieux P."/>
            <person name="Thoren M.H."/>
            <person name="Johannesson H."/>
        </authorList>
    </citation>
    <scope>NUCLEOTIDE SEQUENCE</scope>
    <source>
        <strain evidence="10">CBS 123565</strain>
    </source>
</reference>
<evidence type="ECO:0000256" key="2">
    <source>
        <dbReference type="ARBA" id="ARBA00012614"/>
    </source>
</evidence>
<reference evidence="10" key="1">
    <citation type="journal article" date="2023" name="Mol. Phylogenet. Evol.">
        <title>Genome-scale phylogeny and comparative genomics of the fungal order Sordariales.</title>
        <authorList>
            <person name="Hensen N."/>
            <person name="Bonometti L."/>
            <person name="Westerberg I."/>
            <person name="Brannstrom I.O."/>
            <person name="Guillou S."/>
            <person name="Cros-Aarteil S."/>
            <person name="Calhoun S."/>
            <person name="Haridas S."/>
            <person name="Kuo A."/>
            <person name="Mondo S."/>
            <person name="Pangilinan J."/>
            <person name="Riley R."/>
            <person name="LaButti K."/>
            <person name="Andreopoulos B."/>
            <person name="Lipzen A."/>
            <person name="Chen C."/>
            <person name="Yan M."/>
            <person name="Daum C."/>
            <person name="Ng V."/>
            <person name="Clum A."/>
            <person name="Steindorff A."/>
            <person name="Ohm R.A."/>
            <person name="Martin F."/>
            <person name="Silar P."/>
            <person name="Natvig D.O."/>
            <person name="Lalanne C."/>
            <person name="Gautier V."/>
            <person name="Ament-Velasquez S.L."/>
            <person name="Kruys A."/>
            <person name="Hutchinson M.I."/>
            <person name="Powell A.J."/>
            <person name="Barry K."/>
            <person name="Miller A.N."/>
            <person name="Grigoriev I.V."/>
            <person name="Debuchy R."/>
            <person name="Gladieux P."/>
            <person name="Hiltunen Thoren M."/>
            <person name="Johannesson H."/>
        </authorList>
    </citation>
    <scope>NUCLEOTIDE SEQUENCE</scope>
    <source>
        <strain evidence="10">CBS 123565</strain>
    </source>
</reference>
<feature type="region of interest" description="Disordered" evidence="8">
    <location>
        <begin position="257"/>
        <end position="282"/>
    </location>
</feature>
<dbReference type="EMBL" id="MU853410">
    <property type="protein sequence ID" value="KAK4134006.1"/>
    <property type="molecule type" value="Genomic_DNA"/>
</dbReference>
<dbReference type="Proteomes" id="UP001304895">
    <property type="component" value="Unassembled WGS sequence"/>
</dbReference>
<comment type="function">
    <text evidence="4 7">Involved in protein N-glycosylation. Essential for the second step of the dolichol-linked oligosaccharide pathway.</text>
</comment>
<dbReference type="AlphaFoldDB" id="A0AAN6UJW4"/>
<feature type="domain" description="Glycosyl transferase family 28 C-terminal" evidence="9">
    <location>
        <begin position="54"/>
        <end position="207"/>
    </location>
</feature>
<dbReference type="PANTHER" id="PTHR47043">
    <property type="entry name" value="UDP-N-ACETYLGLUCOSAMINE TRANSFERASE SUBUNIT ALG13"/>
    <property type="match status" value="1"/>
</dbReference>
<comment type="caution">
    <text evidence="10">The sequence shown here is derived from an EMBL/GenBank/DDBJ whole genome shotgun (WGS) entry which is preliminary data.</text>
</comment>
<dbReference type="InterPro" id="IPR007235">
    <property type="entry name" value="Glyco_trans_28_C"/>
</dbReference>
<evidence type="ECO:0000256" key="3">
    <source>
        <dbReference type="ARBA" id="ARBA00017468"/>
    </source>
</evidence>
<keyword evidence="7" id="KW-0808">Transferase</keyword>
<sequence>MGILANGVGEDEGEVSGVLADAHEREIKRQRFNHHQNGQTHRNAEHTQLRGRHCFATVGATAGFRALLEELSTPGFLQSLAAHGFTALDVQCGPDLEFFRDRIVNLSNEETHGVAIRYFGYTETMRAHMLACRGELDVRLSGCVIAHAGTGTVLEAQSVGAPLIVVANPTLMDNHQVELAEELEALNWAVHGHIGNLAAAIERILERIAQGTLDALPPYTPPSFPVSAADRVTLFDWMVLTCYPDELAHQQHLADLRGEGPMTNGDGANQQEGEGAGMLQLD</sequence>
<dbReference type="SUPFAM" id="SSF53756">
    <property type="entry name" value="UDP-Glycosyltransferase/glycogen phosphorylase"/>
    <property type="match status" value="1"/>
</dbReference>
<dbReference type="EC" id="2.4.1.141" evidence="2 7"/>
<accession>A0AAN6UJW4</accession>
<gene>
    <name evidence="7" type="primary">ALG13</name>
    <name evidence="10" type="ORF">BT67DRAFT_381788</name>
</gene>
<organism evidence="10 11">
    <name type="scientific">Trichocladium antarcticum</name>
    <dbReference type="NCBI Taxonomy" id="1450529"/>
    <lineage>
        <taxon>Eukaryota</taxon>
        <taxon>Fungi</taxon>
        <taxon>Dikarya</taxon>
        <taxon>Ascomycota</taxon>
        <taxon>Pezizomycotina</taxon>
        <taxon>Sordariomycetes</taxon>
        <taxon>Sordariomycetidae</taxon>
        <taxon>Sordariales</taxon>
        <taxon>Chaetomiaceae</taxon>
        <taxon>Trichocladium</taxon>
    </lineage>
</organism>
<name>A0AAN6UJW4_9PEZI</name>
<dbReference type="PANTHER" id="PTHR47043:SF1">
    <property type="entry name" value="UDP-N-ACETYLGLUCOSAMINE TRANSFERASE SUBUNIT ALG13"/>
    <property type="match status" value="1"/>
</dbReference>
<comment type="subcellular location">
    <subcellularLocation>
        <location evidence="7">Endoplasmic reticulum</location>
    </subcellularLocation>
</comment>
<evidence type="ECO:0000313" key="11">
    <source>
        <dbReference type="Proteomes" id="UP001304895"/>
    </source>
</evidence>
<evidence type="ECO:0000256" key="1">
    <source>
        <dbReference type="ARBA" id="ARBA00011198"/>
    </source>
</evidence>
<evidence type="ECO:0000256" key="4">
    <source>
        <dbReference type="ARBA" id="ARBA00024804"/>
    </source>
</evidence>
<dbReference type="Pfam" id="PF04101">
    <property type="entry name" value="Glyco_tran_28_C"/>
    <property type="match status" value="1"/>
</dbReference>
<dbReference type="GO" id="GO:0004577">
    <property type="term" value="F:N-acetylglucosaminyldiphosphodolichol N-acetylglucosaminyltransferase activity"/>
    <property type="evidence" value="ECO:0007669"/>
    <property type="project" value="UniProtKB-EC"/>
</dbReference>
<keyword evidence="11" id="KW-1185">Reference proteome</keyword>
<keyword evidence="7" id="KW-0328">Glycosyltransferase</keyword>
<dbReference type="GO" id="GO:0006488">
    <property type="term" value="P:dolichol-linked oligosaccharide biosynthetic process"/>
    <property type="evidence" value="ECO:0007669"/>
    <property type="project" value="TreeGrafter"/>
</dbReference>
<dbReference type="InterPro" id="IPR052474">
    <property type="entry name" value="UDP-GlcNAc_transferase"/>
</dbReference>
<evidence type="ECO:0000256" key="8">
    <source>
        <dbReference type="SAM" id="MobiDB-lite"/>
    </source>
</evidence>
<evidence type="ECO:0000256" key="7">
    <source>
        <dbReference type="RuleBase" id="RU362128"/>
    </source>
</evidence>
<evidence type="ECO:0000256" key="5">
    <source>
        <dbReference type="ARBA" id="ARBA00032061"/>
    </source>
</evidence>
<comment type="catalytic activity">
    <reaction evidence="6">
        <text>an N-acetyl-alpha-D-glucosaminyl-diphospho-di-trans,poly-cis-dolichol + UDP-N-acetyl-alpha-D-glucosamine = an N,N'-diacetylchitobiosyl-diphospho-di-trans,poly-cis-dolichol + UDP + H(+)</text>
        <dbReference type="Rhea" id="RHEA:23380"/>
        <dbReference type="Rhea" id="RHEA-COMP:19507"/>
        <dbReference type="Rhea" id="RHEA-COMP:19510"/>
        <dbReference type="ChEBI" id="CHEBI:15378"/>
        <dbReference type="ChEBI" id="CHEBI:57269"/>
        <dbReference type="ChEBI" id="CHEBI:57705"/>
        <dbReference type="ChEBI" id="CHEBI:58223"/>
        <dbReference type="ChEBI" id="CHEBI:58427"/>
        <dbReference type="EC" id="2.4.1.141"/>
    </reaction>
</comment>
<dbReference type="GO" id="GO:0043541">
    <property type="term" value="C:UDP-N-acetylglucosamine transferase complex"/>
    <property type="evidence" value="ECO:0007669"/>
    <property type="project" value="TreeGrafter"/>
</dbReference>
<comment type="subunit">
    <text evidence="1 7">Heterodimer with ALG14 to form a functional enzyme.</text>
</comment>
<protein>
    <recommendedName>
        <fullName evidence="3 7">UDP-N-acetylglucosamine transferase subunit ALG13</fullName>
        <ecNumber evidence="2 7">2.4.1.141</ecNumber>
    </recommendedName>
    <alternativeName>
        <fullName evidence="5 7">Asparagine-linked glycosylation protein 13</fullName>
    </alternativeName>
</protein>
<dbReference type="Gene3D" id="3.40.50.2000">
    <property type="entry name" value="Glycogen Phosphorylase B"/>
    <property type="match status" value="1"/>
</dbReference>
<evidence type="ECO:0000313" key="10">
    <source>
        <dbReference type="EMBL" id="KAK4134006.1"/>
    </source>
</evidence>
<evidence type="ECO:0000256" key="6">
    <source>
        <dbReference type="ARBA" id="ARBA00048184"/>
    </source>
</evidence>
<proteinExistence type="inferred from homology"/>
<comment type="similarity">
    <text evidence="7">Belongs to the glycosyltransferase 28 family.</text>
</comment>
<keyword evidence="7" id="KW-0256">Endoplasmic reticulum</keyword>
<evidence type="ECO:0000259" key="9">
    <source>
        <dbReference type="Pfam" id="PF04101"/>
    </source>
</evidence>